<sequence>MPQDNTRYDFSAITQREPFRWPNGERLAVWVCYNVEHFKIDVQATAQSEGLAHLKPDVINYAWRDYGMRVGMWRLFEMMERLGIKGSSTLNGEVCIHEKPVVDEMVRLGWPILGHGMTNSQNLTNLPEDEERKVIGDTLAIIEQTTGTRPIGWLGPALAESYVTPDLLVEAGVKYVCDWVCDDQPFQMNVKSGKLASIPYTQHINDIGMVLSSKRSDQEFYQMIVDQFDVLYREGATIPRTMAIALHPFLVGAPHLSKYLEQALAYIAGHGDVWMCTGDEIYNWYASEQGG</sequence>
<dbReference type="SUPFAM" id="SSF88713">
    <property type="entry name" value="Glycoside hydrolase/deacetylase"/>
    <property type="match status" value="1"/>
</dbReference>
<name>A0A382IAD2_9ZZZZ</name>
<dbReference type="PANTHER" id="PTHR43123">
    <property type="entry name" value="POLYSACCHARIDE DEACETYLASE-RELATED"/>
    <property type="match status" value="1"/>
</dbReference>
<dbReference type="GO" id="GO:0016810">
    <property type="term" value="F:hydrolase activity, acting on carbon-nitrogen (but not peptide) bonds"/>
    <property type="evidence" value="ECO:0007669"/>
    <property type="project" value="InterPro"/>
</dbReference>
<organism evidence="2">
    <name type="scientific">marine metagenome</name>
    <dbReference type="NCBI Taxonomy" id="408172"/>
    <lineage>
        <taxon>unclassified sequences</taxon>
        <taxon>metagenomes</taxon>
        <taxon>ecological metagenomes</taxon>
    </lineage>
</organism>
<dbReference type="InterPro" id="IPR002509">
    <property type="entry name" value="NODB_dom"/>
</dbReference>
<reference evidence="2" key="1">
    <citation type="submission" date="2018-05" db="EMBL/GenBank/DDBJ databases">
        <authorList>
            <person name="Lanie J.A."/>
            <person name="Ng W.-L."/>
            <person name="Kazmierczak K.M."/>
            <person name="Andrzejewski T.M."/>
            <person name="Davidsen T.M."/>
            <person name="Wayne K.J."/>
            <person name="Tettelin H."/>
            <person name="Glass J.I."/>
            <person name="Rusch D."/>
            <person name="Podicherti R."/>
            <person name="Tsui H.-C.T."/>
            <person name="Winkler M.E."/>
        </authorList>
    </citation>
    <scope>NUCLEOTIDE SEQUENCE</scope>
</reference>
<dbReference type="EMBL" id="UINC01066163">
    <property type="protein sequence ID" value="SVB96576.1"/>
    <property type="molecule type" value="Genomic_DNA"/>
</dbReference>
<dbReference type="GO" id="GO:0005975">
    <property type="term" value="P:carbohydrate metabolic process"/>
    <property type="evidence" value="ECO:0007669"/>
    <property type="project" value="InterPro"/>
</dbReference>
<dbReference type="Pfam" id="PF01522">
    <property type="entry name" value="Polysacc_deac_1"/>
    <property type="match status" value="1"/>
</dbReference>
<dbReference type="InterPro" id="IPR011330">
    <property type="entry name" value="Glyco_hydro/deAcase_b/a-brl"/>
</dbReference>
<feature type="domain" description="NodB homology" evidence="1">
    <location>
        <begin position="65"/>
        <end position="176"/>
    </location>
</feature>
<accession>A0A382IAD2</accession>
<dbReference type="AlphaFoldDB" id="A0A382IAD2"/>
<proteinExistence type="predicted"/>
<dbReference type="CDD" id="cd10979">
    <property type="entry name" value="CE4_PuuE_like"/>
    <property type="match status" value="1"/>
</dbReference>
<evidence type="ECO:0000313" key="2">
    <source>
        <dbReference type="EMBL" id="SVB96576.1"/>
    </source>
</evidence>
<evidence type="ECO:0000259" key="1">
    <source>
        <dbReference type="Pfam" id="PF01522"/>
    </source>
</evidence>
<dbReference type="PANTHER" id="PTHR43123:SF4">
    <property type="entry name" value="POLYSACCHARIDE DEACETYLASE"/>
    <property type="match status" value="1"/>
</dbReference>
<gene>
    <name evidence="2" type="ORF">METZ01_LOCUS249430</name>
</gene>
<protein>
    <recommendedName>
        <fullName evidence="1">NodB homology domain-containing protein</fullName>
    </recommendedName>
</protein>
<dbReference type="Gene3D" id="3.20.20.370">
    <property type="entry name" value="Glycoside hydrolase/deacetylase"/>
    <property type="match status" value="1"/>
</dbReference>